<dbReference type="EMBL" id="CP081150">
    <property type="protein sequence ID" value="QZA76521.1"/>
    <property type="molecule type" value="Genomic_DNA"/>
</dbReference>
<protein>
    <submittedName>
        <fullName evidence="2">NfeD family protein</fullName>
    </submittedName>
</protein>
<evidence type="ECO:0000313" key="2">
    <source>
        <dbReference type="EMBL" id="QZA76521.1"/>
    </source>
</evidence>
<name>A0ABX8Z1R9_9NEIS</name>
<reference evidence="2 3" key="1">
    <citation type="submission" date="2021-08" db="EMBL/GenBank/DDBJ databases">
        <title>complete genome sequencing of Deefgea sp. D25.</title>
        <authorList>
            <person name="Bae J.-W."/>
            <person name="Gim D.-H."/>
        </authorList>
    </citation>
    <scope>NUCLEOTIDE SEQUENCE [LARGE SCALE GENOMIC DNA]</scope>
    <source>
        <strain evidence="2 3">D25</strain>
    </source>
</reference>
<evidence type="ECO:0000313" key="3">
    <source>
        <dbReference type="Proteomes" id="UP000825679"/>
    </source>
</evidence>
<keyword evidence="1" id="KW-0812">Transmembrane</keyword>
<accession>A0ABX8Z1R9</accession>
<dbReference type="Proteomes" id="UP000825679">
    <property type="component" value="Chromosome"/>
</dbReference>
<feature type="transmembrane region" description="Helical" evidence="1">
    <location>
        <begin position="7"/>
        <end position="40"/>
    </location>
</feature>
<organism evidence="2 3">
    <name type="scientific">Deefgea tanakiae</name>
    <dbReference type="NCBI Taxonomy" id="2865840"/>
    <lineage>
        <taxon>Bacteria</taxon>
        <taxon>Pseudomonadati</taxon>
        <taxon>Pseudomonadota</taxon>
        <taxon>Betaproteobacteria</taxon>
        <taxon>Neisseriales</taxon>
        <taxon>Chitinibacteraceae</taxon>
        <taxon>Deefgea</taxon>
    </lineage>
</organism>
<keyword evidence="1" id="KW-0472">Membrane</keyword>
<proteinExistence type="predicted"/>
<feature type="transmembrane region" description="Helical" evidence="1">
    <location>
        <begin position="46"/>
        <end position="64"/>
    </location>
</feature>
<sequence>MSTTSFWLILAAILISCEIFTTTFYLLAIALGFLIAAAAASLNFSIEVQIGLSGLFALLAVLGVRQWKIKHPRIETLVDADDIGQRIEIETWLDDQHARVKYRGSYWDAVTAPNTQKAEHLHWVISARHGATLEITPLLSN</sequence>
<gene>
    <name evidence="2" type="ORF">K4H28_09200</name>
</gene>
<dbReference type="RefSeq" id="WP_221004927.1">
    <property type="nucleotide sequence ID" value="NZ_CP081150.1"/>
</dbReference>
<evidence type="ECO:0000256" key="1">
    <source>
        <dbReference type="SAM" id="Phobius"/>
    </source>
</evidence>
<keyword evidence="3" id="KW-1185">Reference proteome</keyword>
<keyword evidence="1" id="KW-1133">Transmembrane helix</keyword>